<dbReference type="InterPro" id="IPR025877">
    <property type="entry name" value="MobA-like_NTP_Trfase"/>
</dbReference>
<evidence type="ECO:0000256" key="3">
    <source>
        <dbReference type="ARBA" id="ARBA00022695"/>
    </source>
</evidence>
<dbReference type="Gene3D" id="3.90.550.10">
    <property type="entry name" value="Spore Coat Polysaccharide Biosynthesis Protein SpsA, Chain A"/>
    <property type="match status" value="1"/>
</dbReference>
<dbReference type="GO" id="GO:0003977">
    <property type="term" value="F:UDP-N-acetylglucosamine diphosphorylase activity"/>
    <property type="evidence" value="ECO:0007669"/>
    <property type="project" value="UniProtKB-EC"/>
</dbReference>
<dbReference type="EC" id="2.7.7.23" evidence="1"/>
<dbReference type="PANTHER" id="PTHR43584">
    <property type="entry name" value="NUCLEOTIDYL TRANSFERASE"/>
    <property type="match status" value="1"/>
</dbReference>
<dbReference type="SUPFAM" id="SSF53448">
    <property type="entry name" value="Nucleotide-diphospho-sugar transferases"/>
    <property type="match status" value="1"/>
</dbReference>
<dbReference type="Pfam" id="PF12804">
    <property type="entry name" value="NTP_transf_3"/>
    <property type="match status" value="1"/>
</dbReference>
<name>A0A5B8IPZ8_9VIRU</name>
<protein>
    <recommendedName>
        <fullName evidence="1">UDP-N-acetylglucosamine diphosphorylase</fullName>
        <ecNumber evidence="1">2.7.7.23</ecNumber>
    </recommendedName>
</protein>
<dbReference type="EMBL" id="MK250087">
    <property type="protein sequence ID" value="QDY52034.1"/>
    <property type="molecule type" value="Genomic_DNA"/>
</dbReference>
<proteinExistence type="predicted"/>
<keyword evidence="2" id="KW-0808">Transferase</keyword>
<evidence type="ECO:0000256" key="1">
    <source>
        <dbReference type="ARBA" id="ARBA00012457"/>
    </source>
</evidence>
<comment type="catalytic activity">
    <reaction evidence="4">
        <text>N-acetyl-alpha-D-glucosamine 1-phosphate + UTP + H(+) = UDP-N-acetyl-alpha-D-glucosamine + diphosphate</text>
        <dbReference type="Rhea" id="RHEA:13509"/>
        <dbReference type="ChEBI" id="CHEBI:15378"/>
        <dbReference type="ChEBI" id="CHEBI:33019"/>
        <dbReference type="ChEBI" id="CHEBI:46398"/>
        <dbReference type="ChEBI" id="CHEBI:57705"/>
        <dbReference type="ChEBI" id="CHEBI:57776"/>
        <dbReference type="EC" id="2.7.7.23"/>
    </reaction>
</comment>
<evidence type="ECO:0000256" key="2">
    <source>
        <dbReference type="ARBA" id="ARBA00022679"/>
    </source>
</evidence>
<sequence length="141" mass="15834">MSNSLAIVLAAGKGSRMNSDIPKPLHKLNNKTMIYTIVEKIYISNLFEKIIVVIGLNSDNIIQNLKDFESKIIYIIQKGTGHALKCCKIFLNKYPSYKSLILFADCPLLSIETIKLIINQDAGCIATISKKKIQLDVEELY</sequence>
<reference evidence="6" key="1">
    <citation type="submission" date="2018-11" db="EMBL/GenBank/DDBJ databases">
        <title>A distinct lineage of giant viruses engineers rhodopsin photosystems in predatory marine eukaryotes.</title>
        <authorList>
            <person name="Needham D.M."/>
            <person name="Yoshizawa S."/>
            <person name="Hosaka T."/>
            <person name="Poirier C."/>
            <person name="Choi C.-J."/>
            <person name="Hehenberger E."/>
            <person name="Irwin N.A.T."/>
            <person name="Wilken S."/>
            <person name="Yung C.-M."/>
            <person name="Bachy C."/>
            <person name="Kurihara R."/>
            <person name="Nakajima Y."/>
            <person name="Kojima K."/>
            <person name="Kimura-Someya T."/>
            <person name="Leonard G."/>
            <person name="Malmstrom R.R."/>
            <person name="Mende D."/>
            <person name="Olson D.K."/>
            <person name="Sudo Y."/>
            <person name="Sudek S."/>
            <person name="Richards T.A."/>
            <person name="DeLong E.F."/>
            <person name="Keeling P.J."/>
            <person name="Santoro A.E."/>
            <person name="Shirouzu M."/>
            <person name="Iwasaki W."/>
            <person name="Worden A.Z."/>
        </authorList>
    </citation>
    <scope>NUCLEOTIDE SEQUENCE</scope>
</reference>
<keyword evidence="3" id="KW-0548">Nucleotidyltransferase</keyword>
<evidence type="ECO:0000259" key="5">
    <source>
        <dbReference type="Pfam" id="PF12804"/>
    </source>
</evidence>
<dbReference type="InterPro" id="IPR050065">
    <property type="entry name" value="GlmU-like"/>
</dbReference>
<evidence type="ECO:0000313" key="6">
    <source>
        <dbReference type="EMBL" id="QDY52034.1"/>
    </source>
</evidence>
<dbReference type="InterPro" id="IPR029044">
    <property type="entry name" value="Nucleotide-diphossugar_trans"/>
</dbReference>
<dbReference type="PANTHER" id="PTHR43584:SF3">
    <property type="entry name" value="BIFUNCTIONAL PROTEIN GLMU"/>
    <property type="match status" value="1"/>
</dbReference>
<accession>A0A5B8IPZ8</accession>
<feature type="domain" description="MobA-like NTP transferase" evidence="5">
    <location>
        <begin position="6"/>
        <end position="124"/>
    </location>
</feature>
<evidence type="ECO:0000256" key="4">
    <source>
        <dbReference type="ARBA" id="ARBA00048493"/>
    </source>
</evidence>
<gene>
    <name evidence="6" type="ORF">3_13</name>
</gene>
<organism evidence="6">
    <name type="scientific">Mimiviridae sp. ChoanoV1</name>
    <dbReference type="NCBI Taxonomy" id="2596887"/>
    <lineage>
        <taxon>Viruses</taxon>
        <taxon>Varidnaviria</taxon>
        <taxon>Bamfordvirae</taxon>
        <taxon>Nucleocytoviricota</taxon>
        <taxon>Megaviricetes</taxon>
        <taxon>Imitervirales</taxon>
        <taxon>Schizomimiviridae</taxon>
    </lineage>
</organism>